<dbReference type="Gene3D" id="2.60.200.20">
    <property type="match status" value="1"/>
</dbReference>
<feature type="domain" description="FHA" evidence="3">
    <location>
        <begin position="22"/>
        <end position="71"/>
    </location>
</feature>
<feature type="transmembrane region" description="Helical" evidence="2">
    <location>
        <begin position="213"/>
        <end position="237"/>
    </location>
</feature>
<proteinExistence type="predicted"/>
<feature type="compositionally biased region" description="Gly residues" evidence="1">
    <location>
        <begin position="126"/>
        <end position="136"/>
    </location>
</feature>
<dbReference type="InterPro" id="IPR008984">
    <property type="entry name" value="SMAD_FHA_dom_sf"/>
</dbReference>
<dbReference type="SMART" id="SM00240">
    <property type="entry name" value="FHA"/>
    <property type="match status" value="1"/>
</dbReference>
<dbReference type="SUPFAM" id="SSF49879">
    <property type="entry name" value="SMAD/FHA domain"/>
    <property type="match status" value="1"/>
</dbReference>
<dbReference type="PROSITE" id="PS50006">
    <property type="entry name" value="FHA_DOMAIN"/>
    <property type="match status" value="1"/>
</dbReference>
<dbReference type="InterPro" id="IPR050923">
    <property type="entry name" value="Cell_Proc_Reg/RNA_Proc"/>
</dbReference>
<dbReference type="InterPro" id="IPR000253">
    <property type="entry name" value="FHA_dom"/>
</dbReference>
<dbReference type="PANTHER" id="PTHR23308">
    <property type="entry name" value="NUCLEAR INHIBITOR OF PROTEIN PHOSPHATASE-1"/>
    <property type="match status" value="1"/>
</dbReference>
<dbReference type="EMBL" id="CP036287">
    <property type="protein sequence ID" value="QDU68649.1"/>
    <property type="molecule type" value="Genomic_DNA"/>
</dbReference>
<keyword evidence="2" id="KW-1133">Transmembrane helix</keyword>
<keyword evidence="5" id="KW-1185">Reference proteome</keyword>
<accession>A0A518BNU5</accession>
<dbReference type="CDD" id="cd00060">
    <property type="entry name" value="FHA"/>
    <property type="match status" value="1"/>
</dbReference>
<name>A0A518BNU5_9BACT</name>
<feature type="compositionally biased region" description="Low complexity" evidence="1">
    <location>
        <begin position="116"/>
        <end position="125"/>
    </location>
</feature>
<evidence type="ECO:0000313" key="5">
    <source>
        <dbReference type="Proteomes" id="UP000316921"/>
    </source>
</evidence>
<evidence type="ECO:0000256" key="2">
    <source>
        <dbReference type="SAM" id="Phobius"/>
    </source>
</evidence>
<sequence length="242" mass="25537">MARLLILEGPDPGRSVDLVAGQRIGRLRACEIAIVHPSISREHARIEQRGEDLWIVDLDSSNGLRVAGQRVPEVMFEEGLEFALGGLEVRFVGDGAPADPIDEDFEFDEGPPLEVSSASVDDGAKGSSGAGSGNSGGLSLEDPAEIELASTRLTDRGQTPQGSAHRAPLAKRPEPTQLSPQAVGESRRQEVLREVAAEPSGILRGDLSQYPGWVQAGVVIGALVFFVAVAWGVFVLVQGAKG</sequence>
<dbReference type="AlphaFoldDB" id="A0A518BNU5"/>
<dbReference type="KEGG" id="pbap:Pla133_37510"/>
<feature type="region of interest" description="Disordered" evidence="1">
    <location>
        <begin position="152"/>
        <end position="188"/>
    </location>
</feature>
<evidence type="ECO:0000259" key="3">
    <source>
        <dbReference type="PROSITE" id="PS50006"/>
    </source>
</evidence>
<dbReference type="RefSeq" id="WP_145067843.1">
    <property type="nucleotide sequence ID" value="NZ_CP036287.1"/>
</dbReference>
<organism evidence="4 5">
    <name type="scientific">Engelhardtia mirabilis</name>
    <dbReference type="NCBI Taxonomy" id="2528011"/>
    <lineage>
        <taxon>Bacteria</taxon>
        <taxon>Pseudomonadati</taxon>
        <taxon>Planctomycetota</taxon>
        <taxon>Planctomycetia</taxon>
        <taxon>Planctomycetia incertae sedis</taxon>
        <taxon>Engelhardtia</taxon>
    </lineage>
</organism>
<keyword evidence="2" id="KW-0812">Transmembrane</keyword>
<protein>
    <submittedName>
        <fullName evidence="4">FHA domain protein</fullName>
    </submittedName>
</protein>
<keyword evidence="2" id="KW-0472">Membrane</keyword>
<evidence type="ECO:0000313" key="4">
    <source>
        <dbReference type="EMBL" id="QDU68649.1"/>
    </source>
</evidence>
<feature type="region of interest" description="Disordered" evidence="1">
    <location>
        <begin position="100"/>
        <end position="140"/>
    </location>
</feature>
<dbReference type="Proteomes" id="UP000316921">
    <property type="component" value="Chromosome"/>
</dbReference>
<reference evidence="4 5" key="1">
    <citation type="submission" date="2019-02" db="EMBL/GenBank/DDBJ databases">
        <title>Deep-cultivation of Planctomycetes and their phenomic and genomic characterization uncovers novel biology.</title>
        <authorList>
            <person name="Wiegand S."/>
            <person name="Jogler M."/>
            <person name="Boedeker C."/>
            <person name="Pinto D."/>
            <person name="Vollmers J."/>
            <person name="Rivas-Marin E."/>
            <person name="Kohn T."/>
            <person name="Peeters S.H."/>
            <person name="Heuer A."/>
            <person name="Rast P."/>
            <person name="Oberbeckmann S."/>
            <person name="Bunk B."/>
            <person name="Jeske O."/>
            <person name="Meyerdierks A."/>
            <person name="Storesund J.E."/>
            <person name="Kallscheuer N."/>
            <person name="Luecker S."/>
            <person name="Lage O.M."/>
            <person name="Pohl T."/>
            <person name="Merkel B.J."/>
            <person name="Hornburger P."/>
            <person name="Mueller R.-W."/>
            <person name="Bruemmer F."/>
            <person name="Labrenz M."/>
            <person name="Spormann A.M."/>
            <person name="Op den Camp H."/>
            <person name="Overmann J."/>
            <person name="Amann R."/>
            <person name="Jetten M.S.M."/>
            <person name="Mascher T."/>
            <person name="Medema M.H."/>
            <person name="Devos D.P."/>
            <person name="Kaster A.-K."/>
            <person name="Ovreas L."/>
            <person name="Rohde M."/>
            <person name="Galperin M.Y."/>
            <person name="Jogler C."/>
        </authorList>
    </citation>
    <scope>NUCLEOTIDE SEQUENCE [LARGE SCALE GENOMIC DNA]</scope>
    <source>
        <strain evidence="4 5">Pla133</strain>
    </source>
</reference>
<gene>
    <name evidence="4" type="ORF">Pla133_37510</name>
</gene>
<evidence type="ECO:0000256" key="1">
    <source>
        <dbReference type="SAM" id="MobiDB-lite"/>
    </source>
</evidence>
<feature type="compositionally biased region" description="Acidic residues" evidence="1">
    <location>
        <begin position="100"/>
        <end position="111"/>
    </location>
</feature>
<dbReference type="Pfam" id="PF00498">
    <property type="entry name" value="FHA"/>
    <property type="match status" value="1"/>
</dbReference>